<dbReference type="WBParaSite" id="Smp_151330.1">
    <property type="protein sequence ID" value="Smp_151330.1"/>
    <property type="gene ID" value="Smp_151330"/>
</dbReference>
<keyword evidence="1" id="KW-1185">Reference proteome</keyword>
<dbReference type="InParanoid" id="A0A3Q0KPS8"/>
<reference evidence="1" key="1">
    <citation type="journal article" date="2012" name="PLoS Negl. Trop. Dis.">
        <title>A systematically improved high quality genome and transcriptome of the human blood fluke Schistosoma mansoni.</title>
        <authorList>
            <person name="Protasio A.V."/>
            <person name="Tsai I.J."/>
            <person name="Babbage A."/>
            <person name="Nichol S."/>
            <person name="Hunt M."/>
            <person name="Aslett M.A."/>
            <person name="De Silva N."/>
            <person name="Velarde G.S."/>
            <person name="Anderson T.J."/>
            <person name="Clark R.C."/>
            <person name="Davidson C."/>
            <person name="Dillon G.P."/>
            <person name="Holroyd N.E."/>
            <person name="LoVerde P.T."/>
            <person name="Lloyd C."/>
            <person name="McQuillan J."/>
            <person name="Oliveira G."/>
            <person name="Otto T.D."/>
            <person name="Parker-Manuel S.J."/>
            <person name="Quail M.A."/>
            <person name="Wilson R.A."/>
            <person name="Zerlotini A."/>
            <person name="Dunne D.W."/>
            <person name="Berriman M."/>
        </authorList>
    </citation>
    <scope>NUCLEOTIDE SEQUENCE [LARGE SCALE GENOMIC DNA]</scope>
    <source>
        <strain evidence="1">Puerto Rican</strain>
    </source>
</reference>
<evidence type="ECO:0000313" key="2">
    <source>
        <dbReference type="WBParaSite" id="Smp_151330.1"/>
    </source>
</evidence>
<evidence type="ECO:0000313" key="1">
    <source>
        <dbReference type="Proteomes" id="UP000008854"/>
    </source>
</evidence>
<accession>A0A3Q0KPS8</accession>
<dbReference type="Proteomes" id="UP000008854">
    <property type="component" value="Unassembled WGS sequence"/>
</dbReference>
<sequence length="56" mass="6737">MEKIGDYIIGTMYLMDLRPTHSVYFISYKISYEKEAKVKLIINDSKLEPKHHHHHH</sequence>
<organism evidence="1 2">
    <name type="scientific">Schistosoma mansoni</name>
    <name type="common">Blood fluke</name>
    <dbReference type="NCBI Taxonomy" id="6183"/>
    <lineage>
        <taxon>Eukaryota</taxon>
        <taxon>Metazoa</taxon>
        <taxon>Spiralia</taxon>
        <taxon>Lophotrochozoa</taxon>
        <taxon>Platyhelminthes</taxon>
        <taxon>Trematoda</taxon>
        <taxon>Digenea</taxon>
        <taxon>Strigeidida</taxon>
        <taxon>Schistosomatoidea</taxon>
        <taxon>Schistosomatidae</taxon>
        <taxon>Schistosoma</taxon>
    </lineage>
</organism>
<protein>
    <submittedName>
        <fullName evidence="2">Uncharacterized protein</fullName>
    </submittedName>
</protein>
<name>A0A3Q0KPS8_SCHMA</name>
<dbReference type="AlphaFoldDB" id="A0A3Q0KPS8"/>
<reference evidence="2" key="2">
    <citation type="submission" date="2018-12" db="UniProtKB">
        <authorList>
            <consortium name="WormBaseParasite"/>
        </authorList>
    </citation>
    <scope>IDENTIFICATION</scope>
    <source>
        <strain evidence="2">Puerto Rican</strain>
    </source>
</reference>
<proteinExistence type="predicted"/>